<dbReference type="InterPro" id="IPR005913">
    <property type="entry name" value="dTDP_dehydrorham_reduct"/>
</dbReference>
<proteinExistence type="predicted"/>
<dbReference type="InterPro" id="IPR029903">
    <property type="entry name" value="RmlD-like-bd"/>
</dbReference>
<sequence length="202" mass="22941">MVVFRKGNNSTEMILTNAFFPTRLALVTFQMDIPVIQITTDCVYSGQKGNYSESDRVDPVDAYGRSKKEGEVESPNMHYIRCSIVGPESHGKSLLGWFLNQPEKTTINGYRNRIWNGITTLHFAKICRGIIENDIKLGQKIHLIPADVKTKYELLVDFAREFNREDITIVPVDALTAINRSLSTIYPSTNKYLWECAGYSKP</sequence>
<dbReference type="InterPro" id="IPR036291">
    <property type="entry name" value="NAD(P)-bd_dom_sf"/>
</dbReference>
<name>A0A0F9ATM0_9ZZZZ</name>
<dbReference type="GO" id="GO:0005829">
    <property type="term" value="C:cytosol"/>
    <property type="evidence" value="ECO:0007669"/>
    <property type="project" value="TreeGrafter"/>
</dbReference>
<protein>
    <recommendedName>
        <fullName evidence="1">RmlD-like substrate binding domain-containing protein</fullName>
    </recommendedName>
</protein>
<feature type="domain" description="RmlD-like substrate binding" evidence="1">
    <location>
        <begin position="15"/>
        <end position="173"/>
    </location>
</feature>
<accession>A0A0F9ATM0</accession>
<organism evidence="2">
    <name type="scientific">marine sediment metagenome</name>
    <dbReference type="NCBI Taxonomy" id="412755"/>
    <lineage>
        <taxon>unclassified sequences</taxon>
        <taxon>metagenomes</taxon>
        <taxon>ecological metagenomes</taxon>
    </lineage>
</organism>
<evidence type="ECO:0000259" key="1">
    <source>
        <dbReference type="Pfam" id="PF04321"/>
    </source>
</evidence>
<reference evidence="2" key="1">
    <citation type="journal article" date="2015" name="Nature">
        <title>Complex archaea that bridge the gap between prokaryotes and eukaryotes.</title>
        <authorList>
            <person name="Spang A."/>
            <person name="Saw J.H."/>
            <person name="Jorgensen S.L."/>
            <person name="Zaremba-Niedzwiedzka K."/>
            <person name="Martijn J."/>
            <person name="Lind A.E."/>
            <person name="van Eijk R."/>
            <person name="Schleper C."/>
            <person name="Guy L."/>
            <person name="Ettema T.J."/>
        </authorList>
    </citation>
    <scope>NUCLEOTIDE SEQUENCE</scope>
</reference>
<feature type="non-terminal residue" evidence="2">
    <location>
        <position position="202"/>
    </location>
</feature>
<dbReference type="EMBL" id="LAZR01044309">
    <property type="protein sequence ID" value="KKL04982.1"/>
    <property type="molecule type" value="Genomic_DNA"/>
</dbReference>
<dbReference type="PANTHER" id="PTHR10491">
    <property type="entry name" value="DTDP-4-DEHYDRORHAMNOSE REDUCTASE"/>
    <property type="match status" value="1"/>
</dbReference>
<dbReference type="GO" id="GO:0008831">
    <property type="term" value="F:dTDP-4-dehydrorhamnose reductase activity"/>
    <property type="evidence" value="ECO:0007669"/>
    <property type="project" value="TreeGrafter"/>
</dbReference>
<dbReference type="SUPFAM" id="SSF51735">
    <property type="entry name" value="NAD(P)-binding Rossmann-fold domains"/>
    <property type="match status" value="1"/>
</dbReference>
<gene>
    <name evidence="2" type="ORF">LCGC14_2610640</name>
</gene>
<dbReference type="Pfam" id="PF04321">
    <property type="entry name" value="RmlD_sub_bind"/>
    <property type="match status" value="1"/>
</dbReference>
<dbReference type="GO" id="GO:0019305">
    <property type="term" value="P:dTDP-rhamnose biosynthetic process"/>
    <property type="evidence" value="ECO:0007669"/>
    <property type="project" value="TreeGrafter"/>
</dbReference>
<evidence type="ECO:0000313" key="2">
    <source>
        <dbReference type="EMBL" id="KKL04982.1"/>
    </source>
</evidence>
<dbReference type="Gene3D" id="3.40.50.720">
    <property type="entry name" value="NAD(P)-binding Rossmann-like Domain"/>
    <property type="match status" value="1"/>
</dbReference>
<comment type="caution">
    <text evidence="2">The sequence shown here is derived from an EMBL/GenBank/DDBJ whole genome shotgun (WGS) entry which is preliminary data.</text>
</comment>
<dbReference type="AlphaFoldDB" id="A0A0F9ATM0"/>
<dbReference type="PANTHER" id="PTHR10491:SF4">
    <property type="entry name" value="METHIONINE ADENOSYLTRANSFERASE 2 SUBUNIT BETA"/>
    <property type="match status" value="1"/>
</dbReference>